<name>A0AAV4S4G0_9ARAC</name>
<dbReference type="Proteomes" id="UP001054837">
    <property type="component" value="Unassembled WGS sequence"/>
</dbReference>
<organism evidence="1 2">
    <name type="scientific">Caerostris darwini</name>
    <dbReference type="NCBI Taxonomy" id="1538125"/>
    <lineage>
        <taxon>Eukaryota</taxon>
        <taxon>Metazoa</taxon>
        <taxon>Ecdysozoa</taxon>
        <taxon>Arthropoda</taxon>
        <taxon>Chelicerata</taxon>
        <taxon>Arachnida</taxon>
        <taxon>Araneae</taxon>
        <taxon>Araneomorphae</taxon>
        <taxon>Entelegynae</taxon>
        <taxon>Araneoidea</taxon>
        <taxon>Araneidae</taxon>
        <taxon>Caerostris</taxon>
    </lineage>
</organism>
<sequence length="138" mass="15513">MVWLASTRRSDKQSLESCCCKCYCPLYCDGPWLLPLTIPPPPSSSPSSHRLSTVSVYRCACSFISAEFVSCQLFILPPSKKNFWLAVVIEFLEQMGRAAAIAARILDDLVPLSSIKFHRTFEREVPRSQENNVKVTVV</sequence>
<comment type="caution">
    <text evidence="1">The sequence shown here is derived from an EMBL/GenBank/DDBJ whole genome shotgun (WGS) entry which is preliminary data.</text>
</comment>
<dbReference type="EMBL" id="BPLQ01007314">
    <property type="protein sequence ID" value="GIY29393.1"/>
    <property type="molecule type" value="Genomic_DNA"/>
</dbReference>
<protein>
    <submittedName>
        <fullName evidence="1">Uncharacterized protein</fullName>
    </submittedName>
</protein>
<proteinExistence type="predicted"/>
<accession>A0AAV4S4G0</accession>
<keyword evidence="2" id="KW-1185">Reference proteome</keyword>
<evidence type="ECO:0000313" key="2">
    <source>
        <dbReference type="Proteomes" id="UP001054837"/>
    </source>
</evidence>
<reference evidence="1 2" key="1">
    <citation type="submission" date="2021-06" db="EMBL/GenBank/DDBJ databases">
        <title>Caerostris darwini draft genome.</title>
        <authorList>
            <person name="Kono N."/>
            <person name="Arakawa K."/>
        </authorList>
    </citation>
    <scope>NUCLEOTIDE SEQUENCE [LARGE SCALE GENOMIC DNA]</scope>
</reference>
<gene>
    <name evidence="1" type="ORF">CDAR_533511</name>
</gene>
<evidence type="ECO:0000313" key="1">
    <source>
        <dbReference type="EMBL" id="GIY29393.1"/>
    </source>
</evidence>
<dbReference type="AlphaFoldDB" id="A0AAV4S4G0"/>